<accession>A0A915ING7</accession>
<reference evidence="2" key="1">
    <citation type="submission" date="2022-11" db="UniProtKB">
        <authorList>
            <consortium name="WormBaseParasite"/>
        </authorList>
    </citation>
    <scope>IDENTIFICATION</scope>
</reference>
<evidence type="ECO:0000313" key="2">
    <source>
        <dbReference type="WBParaSite" id="nRc.2.0.1.t14973-RA"/>
    </source>
</evidence>
<protein>
    <submittedName>
        <fullName evidence="2">Uncharacterized protein</fullName>
    </submittedName>
</protein>
<dbReference type="AlphaFoldDB" id="A0A915ING7"/>
<organism evidence="1 2">
    <name type="scientific">Romanomermis culicivorax</name>
    <name type="common">Nematode worm</name>
    <dbReference type="NCBI Taxonomy" id="13658"/>
    <lineage>
        <taxon>Eukaryota</taxon>
        <taxon>Metazoa</taxon>
        <taxon>Ecdysozoa</taxon>
        <taxon>Nematoda</taxon>
        <taxon>Enoplea</taxon>
        <taxon>Dorylaimia</taxon>
        <taxon>Mermithida</taxon>
        <taxon>Mermithoidea</taxon>
        <taxon>Mermithidae</taxon>
        <taxon>Romanomermis</taxon>
    </lineage>
</organism>
<evidence type="ECO:0000313" key="1">
    <source>
        <dbReference type="Proteomes" id="UP000887565"/>
    </source>
</evidence>
<name>A0A915ING7_ROMCU</name>
<dbReference type="WBParaSite" id="nRc.2.0.1.t14973-RA">
    <property type="protein sequence ID" value="nRc.2.0.1.t14973-RA"/>
    <property type="gene ID" value="nRc.2.0.1.g14973"/>
</dbReference>
<proteinExistence type="predicted"/>
<sequence length="60" mass="5824">MHPNLMTMWAGPVTLDGGVCSSSTKIATAGLGGGGVANQDSTAGTLILAISVTVCASAME</sequence>
<keyword evidence="1" id="KW-1185">Reference proteome</keyword>
<dbReference type="Proteomes" id="UP000887565">
    <property type="component" value="Unplaced"/>
</dbReference>